<dbReference type="Proteomes" id="UP001157418">
    <property type="component" value="Unassembled WGS sequence"/>
</dbReference>
<name>A0AAU9M7Q6_9ASTR</name>
<proteinExistence type="predicted"/>
<dbReference type="InterPro" id="IPR012442">
    <property type="entry name" value="DUF1645_plant"/>
</dbReference>
<evidence type="ECO:0000313" key="2">
    <source>
        <dbReference type="Proteomes" id="UP001157418"/>
    </source>
</evidence>
<dbReference type="Pfam" id="PF07816">
    <property type="entry name" value="DUF1645"/>
    <property type="match status" value="1"/>
</dbReference>
<keyword evidence="2" id="KW-1185">Reference proteome</keyword>
<accession>A0AAU9M7Q6</accession>
<evidence type="ECO:0000313" key="1">
    <source>
        <dbReference type="EMBL" id="CAH1420663.1"/>
    </source>
</evidence>
<sequence>MAAAKVSCEAIEEEHAAEFQEFSDCDEDGFEFSFDFSGEEYSPNELSLAGRIPFPIFNRDLTTMDEVVQVDREIKEVVHDDPSVIISVENLFLDHSDDTPSSSSSGAEELEDRNSRTFCVSWRKADGGLPALGDCKKSKSTGSGSKGWRIKDIFGWSNSAGKDMILFLCPKKIDAPKQKRRINSGEVRKVPGKSKTTSSQSVHELFYVQKKAEQKGEKMKSYLPYKKDLLGFFVNVNGIGNKKLPF</sequence>
<gene>
    <name evidence="1" type="ORF">LVIROSA_LOCUS8113</name>
</gene>
<reference evidence="1 2" key="1">
    <citation type="submission" date="2022-01" db="EMBL/GenBank/DDBJ databases">
        <authorList>
            <person name="Xiong W."/>
            <person name="Schranz E."/>
        </authorList>
    </citation>
    <scope>NUCLEOTIDE SEQUENCE [LARGE SCALE GENOMIC DNA]</scope>
</reference>
<protein>
    <submittedName>
        <fullName evidence="1">Uncharacterized protein</fullName>
    </submittedName>
</protein>
<dbReference type="PANTHER" id="PTHR33095:SF123">
    <property type="entry name" value="HMG BOX DOMAIN-CONTAINING PROTEIN"/>
    <property type="match status" value="1"/>
</dbReference>
<comment type="caution">
    <text evidence="1">The sequence shown here is derived from an EMBL/GenBank/DDBJ whole genome shotgun (WGS) entry which is preliminary data.</text>
</comment>
<dbReference type="EMBL" id="CAKMRJ010001112">
    <property type="protein sequence ID" value="CAH1420663.1"/>
    <property type="molecule type" value="Genomic_DNA"/>
</dbReference>
<dbReference type="AlphaFoldDB" id="A0AAU9M7Q6"/>
<dbReference type="PANTHER" id="PTHR33095">
    <property type="entry name" value="OS07G0619500 PROTEIN"/>
    <property type="match status" value="1"/>
</dbReference>
<organism evidence="1 2">
    <name type="scientific">Lactuca virosa</name>
    <dbReference type="NCBI Taxonomy" id="75947"/>
    <lineage>
        <taxon>Eukaryota</taxon>
        <taxon>Viridiplantae</taxon>
        <taxon>Streptophyta</taxon>
        <taxon>Embryophyta</taxon>
        <taxon>Tracheophyta</taxon>
        <taxon>Spermatophyta</taxon>
        <taxon>Magnoliopsida</taxon>
        <taxon>eudicotyledons</taxon>
        <taxon>Gunneridae</taxon>
        <taxon>Pentapetalae</taxon>
        <taxon>asterids</taxon>
        <taxon>campanulids</taxon>
        <taxon>Asterales</taxon>
        <taxon>Asteraceae</taxon>
        <taxon>Cichorioideae</taxon>
        <taxon>Cichorieae</taxon>
        <taxon>Lactucinae</taxon>
        <taxon>Lactuca</taxon>
    </lineage>
</organism>